<gene>
    <name evidence="2" type="ORF">N801_10815</name>
</gene>
<dbReference type="Proteomes" id="UP000030013">
    <property type="component" value="Unassembled WGS sequence"/>
</dbReference>
<feature type="transmembrane region" description="Helical" evidence="1">
    <location>
        <begin position="317"/>
        <end position="338"/>
    </location>
</feature>
<keyword evidence="1" id="KW-0472">Membrane</keyword>
<protein>
    <recommendedName>
        <fullName evidence="4">Glycosyltransferase RgtA/B/C/D-like domain-containing protein</fullName>
    </recommendedName>
</protein>
<dbReference type="OrthoDB" id="9767863at2"/>
<feature type="transmembrane region" description="Helical" evidence="1">
    <location>
        <begin position="132"/>
        <end position="151"/>
    </location>
</feature>
<name>A0A0A0JTX9_9MICO</name>
<reference evidence="2 3" key="1">
    <citation type="submission" date="2013-08" db="EMBL/GenBank/DDBJ databases">
        <title>The genome sequence of Knoellia aerolata.</title>
        <authorList>
            <person name="Zhu W."/>
            <person name="Wang G."/>
        </authorList>
    </citation>
    <scope>NUCLEOTIDE SEQUENCE [LARGE SCALE GENOMIC DNA]</scope>
    <source>
        <strain evidence="2 3">DSM 18566</strain>
    </source>
</reference>
<feature type="transmembrane region" description="Helical" evidence="1">
    <location>
        <begin position="382"/>
        <end position="401"/>
    </location>
</feature>
<feature type="transmembrane region" description="Helical" evidence="1">
    <location>
        <begin position="350"/>
        <end position="375"/>
    </location>
</feature>
<sequence length="726" mass="77515">MKTTRQRDVSVHADVVGAVWAAALATVVAMWSLRVWEWRPGLPPSLLGDSPVVLTQIHQILYEGWFWSTQSVGFPIGQNASFFPELNVIHVLAVKAIGLFGGDAATVGAAYFFVGYPLVALTTYLLSRSERLSRPVSIVVAVLFAAAPYHAERFEHLWLASYWTVPLGLWVVLGVARGKNVFDCDRPRGRRILLTVLALALVGLSGAYYAGFIMILLAAALVLRAGQERPAGWWRGGLVSISGLAVVAALPLIAAKVGMSGTTLTGARPATRTVLESERYAGRVIDLFLPWEEHRLKPLAALTQAYRAAGRPVTETLALGVVGVAGSAALVLICLRALATGRPAPQRLRLWGALWLVTVAFYTVGGLGSVVALLATPQLRSWSRLSLVLLLLGLLAVGHWLSRPRSKLLARTLPVLALLVGFLDQTNPLLAPRYEDIASRLDGIRSYTGTLAAATGPQCGVLQLPVMRFPEGYLPEGYDANAQLLQHLTNRQLAWSHGGMSGTRAGDWLMGIELSNPSTLISGLRANGFCAVELDTAAVDSTLPDLTALTKLLGEPVARTSDGRLVAWSLPVAEGGTSSDRERLLSPVLVGLAAGGLRIDDQDVRQESGPWAGVTTSNLSGKDVAGIEVTVDVTALGADEREVVVQAGDTELGRVTAVRDRATPLTFMLNAPAGYQRLTVAVSGDPVRDSADRSVSAYFSNLRATGPETARVVSLHGQARTKLIYP</sequence>
<keyword evidence="1" id="KW-1133">Transmembrane helix</keyword>
<feature type="transmembrane region" description="Helical" evidence="1">
    <location>
        <begin position="157"/>
        <end position="176"/>
    </location>
</feature>
<dbReference type="AlphaFoldDB" id="A0A0A0JTX9"/>
<feature type="transmembrane region" description="Helical" evidence="1">
    <location>
        <begin position="104"/>
        <end position="125"/>
    </location>
</feature>
<organism evidence="2 3">
    <name type="scientific">Knoellia aerolata DSM 18566</name>
    <dbReference type="NCBI Taxonomy" id="1385519"/>
    <lineage>
        <taxon>Bacteria</taxon>
        <taxon>Bacillati</taxon>
        <taxon>Actinomycetota</taxon>
        <taxon>Actinomycetes</taxon>
        <taxon>Micrococcales</taxon>
        <taxon>Intrasporangiaceae</taxon>
        <taxon>Knoellia</taxon>
    </lineage>
</organism>
<dbReference type="EMBL" id="AVPL01000029">
    <property type="protein sequence ID" value="KGN40870.1"/>
    <property type="molecule type" value="Genomic_DNA"/>
</dbReference>
<keyword evidence="1" id="KW-0812">Transmembrane</keyword>
<evidence type="ECO:0008006" key="4">
    <source>
        <dbReference type="Google" id="ProtNLM"/>
    </source>
</evidence>
<proteinExistence type="predicted"/>
<dbReference type="STRING" id="1385519.N801_10815"/>
<evidence type="ECO:0000313" key="3">
    <source>
        <dbReference type="Proteomes" id="UP000030013"/>
    </source>
</evidence>
<feature type="transmembrane region" description="Helical" evidence="1">
    <location>
        <begin position="196"/>
        <end position="221"/>
    </location>
</feature>
<feature type="transmembrane region" description="Helical" evidence="1">
    <location>
        <begin position="12"/>
        <end position="33"/>
    </location>
</feature>
<evidence type="ECO:0000256" key="1">
    <source>
        <dbReference type="SAM" id="Phobius"/>
    </source>
</evidence>
<feature type="transmembrane region" description="Helical" evidence="1">
    <location>
        <begin position="233"/>
        <end position="254"/>
    </location>
</feature>
<accession>A0A0A0JTX9</accession>
<evidence type="ECO:0000313" key="2">
    <source>
        <dbReference type="EMBL" id="KGN40870.1"/>
    </source>
</evidence>
<dbReference type="eggNOG" id="COG4485">
    <property type="taxonomic scope" value="Bacteria"/>
</dbReference>
<comment type="caution">
    <text evidence="2">The sequence shown here is derived from an EMBL/GenBank/DDBJ whole genome shotgun (WGS) entry which is preliminary data.</text>
</comment>
<keyword evidence="3" id="KW-1185">Reference proteome</keyword>